<sequence>MPHQIVIDTNVIVAGLRSRSGFAFQLLNLVGTECFDIHLSVPLVMEYRDVLSREGQISYLSLDDVDNLVDFYCQVGIKHEIFFLWRPFLRDPKDDLVLELAVKAGGASIIT</sequence>
<keyword evidence="3" id="KW-1185">Reference proteome</keyword>
<name>A0ABR8A1W8_9CYAN</name>
<dbReference type="InterPro" id="IPR029060">
    <property type="entry name" value="PIN-like_dom_sf"/>
</dbReference>
<dbReference type="Proteomes" id="UP000642094">
    <property type="component" value="Unassembled WGS sequence"/>
</dbReference>
<dbReference type="PANTHER" id="PTHR34610:SF3">
    <property type="entry name" value="SSL7007 PROTEIN"/>
    <property type="match status" value="1"/>
</dbReference>
<dbReference type="InterPro" id="IPR002850">
    <property type="entry name" value="PIN_toxin-like"/>
</dbReference>
<dbReference type="EMBL" id="JACJQB010000054">
    <property type="protein sequence ID" value="MBD2189819.1"/>
    <property type="molecule type" value="Genomic_DNA"/>
</dbReference>
<evidence type="ECO:0000313" key="3">
    <source>
        <dbReference type="Proteomes" id="UP000642094"/>
    </source>
</evidence>
<evidence type="ECO:0000313" key="2">
    <source>
        <dbReference type="EMBL" id="MBD2189819.1"/>
    </source>
</evidence>
<gene>
    <name evidence="2" type="ORF">H6F41_16940</name>
</gene>
<evidence type="ECO:0000259" key="1">
    <source>
        <dbReference type="Pfam" id="PF13470"/>
    </source>
</evidence>
<proteinExistence type="predicted"/>
<organism evidence="2 3">
    <name type="scientific">Pseudanabaena mucicola FACHB-723</name>
    <dbReference type="NCBI Taxonomy" id="2692860"/>
    <lineage>
        <taxon>Bacteria</taxon>
        <taxon>Bacillati</taxon>
        <taxon>Cyanobacteriota</taxon>
        <taxon>Cyanophyceae</taxon>
        <taxon>Pseudanabaenales</taxon>
        <taxon>Pseudanabaenaceae</taxon>
        <taxon>Pseudanabaena</taxon>
    </lineage>
</organism>
<comment type="caution">
    <text evidence="2">The sequence shown here is derived from an EMBL/GenBank/DDBJ whole genome shotgun (WGS) entry which is preliminary data.</text>
</comment>
<dbReference type="NCBIfam" id="TIGR00305">
    <property type="entry name" value="putative toxin-antitoxin system toxin component, PIN family"/>
    <property type="match status" value="1"/>
</dbReference>
<protein>
    <submittedName>
        <fullName evidence="2">Toxin-antitoxin system toxin component, PIN family</fullName>
    </submittedName>
</protein>
<dbReference type="Pfam" id="PF13470">
    <property type="entry name" value="PIN_3"/>
    <property type="match status" value="1"/>
</dbReference>
<dbReference type="PANTHER" id="PTHR34610">
    <property type="entry name" value="SSL7007 PROTEIN"/>
    <property type="match status" value="1"/>
</dbReference>
<dbReference type="RefSeq" id="WP_190404635.1">
    <property type="nucleotide sequence ID" value="NZ_JACJQB010000054.1"/>
</dbReference>
<feature type="domain" description="PIN" evidence="1">
    <location>
        <begin position="5"/>
        <end position="111"/>
    </location>
</feature>
<reference evidence="2 3" key="1">
    <citation type="journal article" date="2020" name="ISME J.">
        <title>Comparative genomics reveals insights into cyanobacterial evolution and habitat adaptation.</title>
        <authorList>
            <person name="Chen M.Y."/>
            <person name="Teng W.K."/>
            <person name="Zhao L."/>
            <person name="Hu C.X."/>
            <person name="Zhou Y.K."/>
            <person name="Han B.P."/>
            <person name="Song L.R."/>
            <person name="Shu W.S."/>
        </authorList>
    </citation>
    <scope>NUCLEOTIDE SEQUENCE [LARGE SCALE GENOMIC DNA]</scope>
    <source>
        <strain evidence="2 3">FACHB-723</strain>
    </source>
</reference>
<accession>A0ABR8A1W8</accession>
<dbReference type="InterPro" id="IPR002716">
    <property type="entry name" value="PIN_dom"/>
</dbReference>
<dbReference type="SUPFAM" id="SSF88723">
    <property type="entry name" value="PIN domain-like"/>
    <property type="match status" value="1"/>
</dbReference>